<gene>
    <name evidence="3" type="ORF">DFA_06910</name>
</gene>
<organism evidence="3 4">
    <name type="scientific">Cavenderia fasciculata</name>
    <name type="common">Slime mold</name>
    <name type="synonym">Dictyostelium fasciculatum</name>
    <dbReference type="NCBI Taxonomy" id="261658"/>
    <lineage>
        <taxon>Eukaryota</taxon>
        <taxon>Amoebozoa</taxon>
        <taxon>Evosea</taxon>
        <taxon>Eumycetozoa</taxon>
        <taxon>Dictyostelia</taxon>
        <taxon>Acytosteliales</taxon>
        <taxon>Cavenderiaceae</taxon>
        <taxon>Cavenderia</taxon>
    </lineage>
</organism>
<dbReference type="SUPFAM" id="SSF54695">
    <property type="entry name" value="POZ domain"/>
    <property type="match status" value="1"/>
</dbReference>
<evidence type="ECO:0000259" key="2">
    <source>
        <dbReference type="PROSITE" id="PS51886"/>
    </source>
</evidence>
<reference evidence="4" key="1">
    <citation type="journal article" date="2011" name="Genome Res.">
        <title>Phylogeny-wide analysis of social amoeba genomes highlights ancient origins for complex intercellular communication.</title>
        <authorList>
            <person name="Heidel A.J."/>
            <person name="Lawal H.M."/>
            <person name="Felder M."/>
            <person name="Schilde C."/>
            <person name="Helps N.R."/>
            <person name="Tunggal B."/>
            <person name="Rivero F."/>
            <person name="John U."/>
            <person name="Schleicher M."/>
            <person name="Eichinger L."/>
            <person name="Platzer M."/>
            <person name="Noegel A.A."/>
            <person name="Schaap P."/>
            <person name="Gloeckner G."/>
        </authorList>
    </citation>
    <scope>NUCLEOTIDE SEQUENCE [LARGE SCALE GENOMIC DNA]</scope>
    <source>
        <strain evidence="4">SH3</strain>
    </source>
</reference>
<dbReference type="GO" id="GO:0051260">
    <property type="term" value="P:protein homooligomerization"/>
    <property type="evidence" value="ECO:0007669"/>
    <property type="project" value="InterPro"/>
</dbReference>
<evidence type="ECO:0008006" key="5">
    <source>
        <dbReference type="Google" id="ProtNLM"/>
    </source>
</evidence>
<dbReference type="InterPro" id="IPR011333">
    <property type="entry name" value="SKP1/BTB/POZ_sf"/>
</dbReference>
<dbReference type="PROSITE" id="PS50097">
    <property type="entry name" value="BTB"/>
    <property type="match status" value="1"/>
</dbReference>
<sequence length="237" mass="27370">MFDKEEDNIRQIEILLQQVGVGFKDKLAKLEIEKEKFAKVKNVVDLSLITDPIKLEVGGKIFKTSKETLTKIKGSYFDVMLSGQCQIDPFKLFIDRDGKHFRHILNYLRTMDYSVIPKQFREEIDRELEFYNLRSLSTLIDHQKFQIIKDWIGIPEKKFELIHRGTRDGFSSRAFHDACNGKGETVTLVKSSDGNVFGGYNSQSWNSDNNTRDVDSKFIALSSSPRAHMYPHPSSIR</sequence>
<evidence type="ECO:0000313" key="3">
    <source>
        <dbReference type="EMBL" id="EGG19808.1"/>
    </source>
</evidence>
<dbReference type="SMART" id="SM00225">
    <property type="entry name" value="BTB"/>
    <property type="match status" value="1"/>
</dbReference>
<dbReference type="PANTHER" id="PTHR11145">
    <property type="entry name" value="BTB/POZ DOMAIN-CONTAINING ADAPTER FOR CUL3-MEDIATED RHOA DEGRADATION PROTEIN FAMILY MEMBER"/>
    <property type="match status" value="1"/>
</dbReference>
<accession>F4PX05</accession>
<feature type="domain" description="TLDc" evidence="2">
    <location>
        <begin position="134"/>
        <end position="237"/>
    </location>
</feature>
<dbReference type="InterPro" id="IPR000210">
    <property type="entry name" value="BTB/POZ_dom"/>
</dbReference>
<dbReference type="OrthoDB" id="17470at2759"/>
<dbReference type="KEGG" id="dfa:DFA_06910"/>
<dbReference type="GeneID" id="14871976"/>
<dbReference type="AlphaFoldDB" id="F4PX05"/>
<dbReference type="PANTHER" id="PTHR11145:SF8">
    <property type="entry name" value="RE57120P"/>
    <property type="match status" value="1"/>
</dbReference>
<dbReference type="Pfam" id="PF07534">
    <property type="entry name" value="TLD"/>
    <property type="match status" value="1"/>
</dbReference>
<dbReference type="STRING" id="1054147.F4PX05"/>
<dbReference type="Pfam" id="PF02214">
    <property type="entry name" value="BTB_2"/>
    <property type="match status" value="1"/>
</dbReference>
<evidence type="ECO:0000259" key="1">
    <source>
        <dbReference type="PROSITE" id="PS50097"/>
    </source>
</evidence>
<dbReference type="Gene3D" id="3.30.710.10">
    <property type="entry name" value="Potassium Channel Kv1.1, Chain A"/>
    <property type="match status" value="1"/>
</dbReference>
<keyword evidence="4" id="KW-1185">Reference proteome</keyword>
<dbReference type="InterPro" id="IPR045068">
    <property type="entry name" value="BACURD1-3"/>
</dbReference>
<dbReference type="PROSITE" id="PS51886">
    <property type="entry name" value="TLDC"/>
    <property type="match status" value="1"/>
</dbReference>
<proteinExistence type="predicted"/>
<dbReference type="EMBL" id="GL883013">
    <property type="protein sequence ID" value="EGG19808.1"/>
    <property type="molecule type" value="Genomic_DNA"/>
</dbReference>
<evidence type="ECO:0000313" key="4">
    <source>
        <dbReference type="Proteomes" id="UP000007797"/>
    </source>
</evidence>
<dbReference type="InterPro" id="IPR006571">
    <property type="entry name" value="TLDc_dom"/>
</dbReference>
<name>F4PX05_CACFS</name>
<dbReference type="InterPro" id="IPR003131">
    <property type="entry name" value="T1-type_BTB"/>
</dbReference>
<protein>
    <recommendedName>
        <fullName evidence="5">BTB domain-containing protein</fullName>
    </recommendedName>
</protein>
<dbReference type="RefSeq" id="XP_004358154.1">
    <property type="nucleotide sequence ID" value="XM_004358097.1"/>
</dbReference>
<dbReference type="CDD" id="cd18316">
    <property type="entry name" value="BTB_POZ_KCTD-like"/>
    <property type="match status" value="1"/>
</dbReference>
<dbReference type="Proteomes" id="UP000007797">
    <property type="component" value="Unassembled WGS sequence"/>
</dbReference>
<feature type="domain" description="BTB" evidence="1">
    <location>
        <begin position="44"/>
        <end position="117"/>
    </location>
</feature>